<feature type="domain" description="SWIM-type" evidence="3">
    <location>
        <begin position="124"/>
        <end position="159"/>
    </location>
</feature>
<sequence length="449" mass="47072">MTPARRAPSRTAPRTGSRAFAATWWGQAWVDALEASTLDAGRLSRGRTYARKGMVGPVTAAPGVLRAEVEGSNPWPYDAAVHLRVLTDAQWDTLLDAIAARAGRTAALLDGEMPADLVDDARASGVPLLPEPAELDPECSCPDWGYPCKHAAALCYATAAHLDDDPFWLFTLRGRTKDSVLAALRARRQAHTDATSPTGDDAPCDQGVPAHDAFTSWNGAFTPPAPSMAQSVPGEGDTAPAPLTTTPPPGAPITLDDLEALTRDTAQRARRLTAGHTASLTATPLDDAVRLAASGISEEWFHRLVRATGLPPLDFAHLVRALRHGGPAGITTARTPLTPDPAAMAAARTALTEPDNTENPDDTCGSPRLRAWRNRLTADDEGVQIRLGPDNRWHPYLREGRGASAAWWPCAPATADPTAALLAARTAVADAGPATTGAASASPPGSSGP</sequence>
<proteinExistence type="predicted"/>
<evidence type="ECO:0000313" key="4">
    <source>
        <dbReference type="EMBL" id="MDU9002048.1"/>
    </source>
</evidence>
<dbReference type="PROSITE" id="PS50966">
    <property type="entry name" value="ZF_SWIM"/>
    <property type="match status" value="1"/>
</dbReference>
<evidence type="ECO:0000313" key="5">
    <source>
        <dbReference type="Proteomes" id="UP001257627"/>
    </source>
</evidence>
<keyword evidence="5" id="KW-1185">Reference proteome</keyword>
<evidence type="ECO:0000256" key="2">
    <source>
        <dbReference type="SAM" id="MobiDB-lite"/>
    </source>
</evidence>
<organism evidence="4 5">
    <name type="scientific">Streptomyces mirabilis</name>
    <dbReference type="NCBI Taxonomy" id="68239"/>
    <lineage>
        <taxon>Bacteria</taxon>
        <taxon>Bacillati</taxon>
        <taxon>Actinomycetota</taxon>
        <taxon>Actinomycetes</taxon>
        <taxon>Kitasatosporales</taxon>
        <taxon>Streptomycetaceae</taxon>
        <taxon>Streptomyces</taxon>
    </lineage>
</organism>
<dbReference type="Proteomes" id="UP001257627">
    <property type="component" value="Unassembled WGS sequence"/>
</dbReference>
<feature type="region of interest" description="Disordered" evidence="2">
    <location>
        <begin position="222"/>
        <end position="250"/>
    </location>
</feature>
<dbReference type="Pfam" id="PF04434">
    <property type="entry name" value="SWIM"/>
    <property type="match status" value="1"/>
</dbReference>
<evidence type="ECO:0000256" key="1">
    <source>
        <dbReference type="PROSITE-ProRule" id="PRU00325"/>
    </source>
</evidence>
<comment type="caution">
    <text evidence="4">The sequence shown here is derived from an EMBL/GenBank/DDBJ whole genome shotgun (WGS) entry which is preliminary data.</text>
</comment>
<name>A0ABU3V7B7_9ACTN</name>
<dbReference type="InterPro" id="IPR007527">
    <property type="entry name" value="Znf_SWIM"/>
</dbReference>
<protein>
    <submittedName>
        <fullName evidence="4">SWIM zinc finger family protein</fullName>
    </submittedName>
</protein>
<dbReference type="PANTHER" id="PTHR38133">
    <property type="entry name" value="SLR1429 PROTEIN"/>
    <property type="match status" value="1"/>
</dbReference>
<dbReference type="EMBL" id="JARAKF010000006">
    <property type="protein sequence ID" value="MDU9002048.1"/>
    <property type="molecule type" value="Genomic_DNA"/>
</dbReference>
<dbReference type="PANTHER" id="PTHR38133:SF1">
    <property type="entry name" value="SLR1429 PROTEIN"/>
    <property type="match status" value="1"/>
</dbReference>
<keyword evidence="1" id="KW-0863">Zinc-finger</keyword>
<reference evidence="4 5" key="1">
    <citation type="submission" date="2023-02" db="EMBL/GenBank/DDBJ databases">
        <authorList>
            <person name="Maleckis M."/>
        </authorList>
    </citation>
    <scope>NUCLEOTIDE SEQUENCE [LARGE SCALE GENOMIC DNA]</scope>
    <source>
        <strain evidence="4 5">P8-A2</strain>
    </source>
</reference>
<gene>
    <name evidence="4" type="ORF">PU648_59775</name>
</gene>
<keyword evidence="1" id="KW-0862">Zinc</keyword>
<accession>A0ABU3V7B7</accession>
<dbReference type="RefSeq" id="WP_143606248.1">
    <property type="nucleotide sequence ID" value="NZ_CP107955.1"/>
</dbReference>
<evidence type="ECO:0000259" key="3">
    <source>
        <dbReference type="PROSITE" id="PS50966"/>
    </source>
</evidence>
<keyword evidence="1" id="KW-0479">Metal-binding</keyword>